<dbReference type="VEuPathDB" id="FungiDB:GGTG_13709"/>
<dbReference type="EMBL" id="GL385432">
    <property type="protein sequence ID" value="EJT68722.1"/>
    <property type="molecule type" value="Genomic_DNA"/>
</dbReference>
<dbReference type="EnsemblFungi" id="EJT68722">
    <property type="protein sequence ID" value="EJT68722"/>
    <property type="gene ID" value="GGTG_13709"/>
</dbReference>
<organism evidence="1">
    <name type="scientific">Gaeumannomyces tritici (strain R3-111a-1)</name>
    <name type="common">Wheat and barley take-all root rot fungus</name>
    <name type="synonym">Gaeumannomyces graminis var. tritici</name>
    <dbReference type="NCBI Taxonomy" id="644352"/>
    <lineage>
        <taxon>Eukaryota</taxon>
        <taxon>Fungi</taxon>
        <taxon>Dikarya</taxon>
        <taxon>Ascomycota</taxon>
        <taxon>Pezizomycotina</taxon>
        <taxon>Sordariomycetes</taxon>
        <taxon>Sordariomycetidae</taxon>
        <taxon>Magnaporthales</taxon>
        <taxon>Magnaporthaceae</taxon>
        <taxon>Gaeumannomyces</taxon>
    </lineage>
</organism>
<dbReference type="HOGENOM" id="CLU_3050437_0_0_1"/>
<evidence type="ECO:0000313" key="1">
    <source>
        <dbReference type="EMBL" id="EJT68722.1"/>
    </source>
</evidence>
<gene>
    <name evidence="2" type="primary">20354167</name>
    <name evidence="1" type="ORF">GGTG_13709</name>
</gene>
<name>J3PJM2_GAET3</name>
<accession>J3PJM2</accession>
<dbReference type="RefSeq" id="XP_009229890.1">
    <property type="nucleotide sequence ID" value="XM_009231626.1"/>
</dbReference>
<protein>
    <submittedName>
        <fullName evidence="1 2">Uncharacterized protein</fullName>
    </submittedName>
</protein>
<evidence type="ECO:0000313" key="2">
    <source>
        <dbReference type="EnsemblFungi" id="EJT68722"/>
    </source>
</evidence>
<reference evidence="2" key="4">
    <citation type="journal article" date="2015" name="G3 (Bethesda)">
        <title>Genome sequences of three phytopathogenic species of the Magnaporthaceae family of fungi.</title>
        <authorList>
            <person name="Okagaki L.H."/>
            <person name="Nunes C.C."/>
            <person name="Sailsbery J."/>
            <person name="Clay B."/>
            <person name="Brown D."/>
            <person name="John T."/>
            <person name="Oh Y."/>
            <person name="Young N."/>
            <person name="Fitzgerald M."/>
            <person name="Haas B.J."/>
            <person name="Zeng Q."/>
            <person name="Young S."/>
            <person name="Adiconis X."/>
            <person name="Fan L."/>
            <person name="Levin J.Z."/>
            <person name="Mitchell T.K."/>
            <person name="Okubara P.A."/>
            <person name="Farman M.L."/>
            <person name="Kohn L.M."/>
            <person name="Birren B."/>
            <person name="Ma L.-J."/>
            <person name="Dean R.A."/>
        </authorList>
    </citation>
    <scope>NUCLEOTIDE SEQUENCE</scope>
    <source>
        <strain evidence="2">R3-111a-1</strain>
    </source>
</reference>
<reference evidence="3" key="1">
    <citation type="submission" date="2010-07" db="EMBL/GenBank/DDBJ databases">
        <title>The genome sequence of Gaeumannomyces graminis var. tritici strain R3-111a-1.</title>
        <authorList>
            <consortium name="The Broad Institute Genome Sequencing Platform"/>
            <person name="Ma L.-J."/>
            <person name="Dead R."/>
            <person name="Young S."/>
            <person name="Zeng Q."/>
            <person name="Koehrsen M."/>
            <person name="Alvarado L."/>
            <person name="Berlin A."/>
            <person name="Chapman S.B."/>
            <person name="Chen Z."/>
            <person name="Freedman E."/>
            <person name="Gellesch M."/>
            <person name="Goldberg J."/>
            <person name="Griggs A."/>
            <person name="Gujja S."/>
            <person name="Heilman E.R."/>
            <person name="Heiman D."/>
            <person name="Hepburn T."/>
            <person name="Howarth C."/>
            <person name="Jen D."/>
            <person name="Larson L."/>
            <person name="Mehta T."/>
            <person name="Neiman D."/>
            <person name="Pearson M."/>
            <person name="Roberts A."/>
            <person name="Saif S."/>
            <person name="Shea T."/>
            <person name="Shenoy N."/>
            <person name="Sisk P."/>
            <person name="Stolte C."/>
            <person name="Sykes S."/>
            <person name="Walk T."/>
            <person name="White J."/>
            <person name="Yandava C."/>
            <person name="Haas B."/>
            <person name="Nusbaum C."/>
            <person name="Birren B."/>
        </authorList>
    </citation>
    <scope>NUCLEOTIDE SEQUENCE [LARGE SCALE GENOMIC DNA]</scope>
    <source>
        <strain evidence="3">R3-111a-1</strain>
    </source>
</reference>
<dbReference type="Proteomes" id="UP000006039">
    <property type="component" value="Unassembled WGS sequence"/>
</dbReference>
<reference evidence="1" key="2">
    <citation type="submission" date="2010-07" db="EMBL/GenBank/DDBJ databases">
        <authorList>
            <consortium name="The Broad Institute Genome Sequencing Platform"/>
            <consortium name="Broad Institute Genome Sequencing Center for Infectious Disease"/>
            <person name="Ma L.-J."/>
            <person name="Dead R."/>
            <person name="Young S."/>
            <person name="Zeng Q."/>
            <person name="Koehrsen M."/>
            <person name="Alvarado L."/>
            <person name="Berlin A."/>
            <person name="Chapman S.B."/>
            <person name="Chen Z."/>
            <person name="Freedman E."/>
            <person name="Gellesch M."/>
            <person name="Goldberg J."/>
            <person name="Griggs A."/>
            <person name="Gujja S."/>
            <person name="Heilman E.R."/>
            <person name="Heiman D."/>
            <person name="Hepburn T."/>
            <person name="Howarth C."/>
            <person name="Jen D."/>
            <person name="Larson L."/>
            <person name="Mehta T."/>
            <person name="Neiman D."/>
            <person name="Pearson M."/>
            <person name="Roberts A."/>
            <person name="Saif S."/>
            <person name="Shea T."/>
            <person name="Shenoy N."/>
            <person name="Sisk P."/>
            <person name="Stolte C."/>
            <person name="Sykes S."/>
            <person name="Walk T."/>
            <person name="White J."/>
            <person name="Yandava C."/>
            <person name="Haas B."/>
            <person name="Nusbaum C."/>
            <person name="Birren B."/>
        </authorList>
    </citation>
    <scope>NUCLEOTIDE SEQUENCE</scope>
    <source>
        <strain evidence="1">R3-111a-1</strain>
    </source>
</reference>
<reference evidence="1" key="3">
    <citation type="submission" date="2010-09" db="EMBL/GenBank/DDBJ databases">
        <title>Annotation of Gaeumannomyces graminis var. tritici R3-111a-1.</title>
        <authorList>
            <consortium name="The Broad Institute Genome Sequencing Platform"/>
            <person name="Ma L.-J."/>
            <person name="Dead R."/>
            <person name="Young S.K."/>
            <person name="Zeng Q."/>
            <person name="Gargeya S."/>
            <person name="Fitzgerald M."/>
            <person name="Haas B."/>
            <person name="Abouelleil A."/>
            <person name="Alvarado L."/>
            <person name="Arachchi H.M."/>
            <person name="Berlin A."/>
            <person name="Brown A."/>
            <person name="Chapman S.B."/>
            <person name="Chen Z."/>
            <person name="Dunbar C."/>
            <person name="Freedman E."/>
            <person name="Gearin G."/>
            <person name="Gellesch M."/>
            <person name="Goldberg J."/>
            <person name="Griggs A."/>
            <person name="Gujja S."/>
            <person name="Heiman D."/>
            <person name="Howarth C."/>
            <person name="Larson L."/>
            <person name="Lui A."/>
            <person name="MacDonald P.J.P."/>
            <person name="Mehta T."/>
            <person name="Montmayeur A."/>
            <person name="Murphy C."/>
            <person name="Neiman D."/>
            <person name="Pearson M."/>
            <person name="Priest M."/>
            <person name="Roberts A."/>
            <person name="Saif S."/>
            <person name="Shea T."/>
            <person name="Shenoy N."/>
            <person name="Sisk P."/>
            <person name="Stolte C."/>
            <person name="Sykes S."/>
            <person name="Yandava C."/>
            <person name="Wortman J."/>
            <person name="Nusbaum C."/>
            <person name="Birren B."/>
        </authorList>
    </citation>
    <scope>NUCLEOTIDE SEQUENCE</scope>
    <source>
        <strain evidence="1">R3-111a-1</strain>
    </source>
</reference>
<reference evidence="2" key="5">
    <citation type="submission" date="2018-04" db="UniProtKB">
        <authorList>
            <consortium name="EnsemblFungi"/>
        </authorList>
    </citation>
    <scope>IDENTIFICATION</scope>
    <source>
        <strain evidence="2">R3-111a-1</strain>
    </source>
</reference>
<sequence>MARLVRTAGPLARVARFVKLGAGSRRDSRKRIPSDRCSCTNGWYSTKLKHFPSD</sequence>
<evidence type="ECO:0000313" key="3">
    <source>
        <dbReference type="Proteomes" id="UP000006039"/>
    </source>
</evidence>
<dbReference type="GeneID" id="20354167"/>
<dbReference type="AlphaFoldDB" id="J3PJM2"/>
<proteinExistence type="predicted"/>
<keyword evidence="3" id="KW-1185">Reference proteome</keyword>